<name>A0A8T2ST21_CERRI</name>
<dbReference type="Proteomes" id="UP000825935">
    <property type="component" value="Chromosome 18"/>
</dbReference>
<dbReference type="AlphaFoldDB" id="A0A8T2ST21"/>
<sequence length="140" mass="15365">MSQNHFFWDPNLSALCGVPEDVPSVPACSCAAASRVSLDDLRAVRRSLQLSNTSLHSSFSGWSVAHFFCRQAHNLQKDYEGETAIQTGPQQERSGACSSVRSAAFVPQKGSLTDVTIFRKGRDQDLWKRKSSKSIEASVC</sequence>
<reference evidence="1" key="1">
    <citation type="submission" date="2021-08" db="EMBL/GenBank/DDBJ databases">
        <title>WGS assembly of Ceratopteris richardii.</title>
        <authorList>
            <person name="Marchant D.B."/>
            <person name="Chen G."/>
            <person name="Jenkins J."/>
            <person name="Shu S."/>
            <person name="Leebens-Mack J."/>
            <person name="Grimwood J."/>
            <person name="Schmutz J."/>
            <person name="Soltis P."/>
            <person name="Soltis D."/>
            <person name="Chen Z.-H."/>
        </authorList>
    </citation>
    <scope>NUCLEOTIDE SEQUENCE</scope>
    <source>
        <strain evidence="1">Whitten #5841</strain>
        <tissue evidence="1">Leaf</tissue>
    </source>
</reference>
<organism evidence="1 2">
    <name type="scientific">Ceratopteris richardii</name>
    <name type="common">Triangle waterfern</name>
    <dbReference type="NCBI Taxonomy" id="49495"/>
    <lineage>
        <taxon>Eukaryota</taxon>
        <taxon>Viridiplantae</taxon>
        <taxon>Streptophyta</taxon>
        <taxon>Embryophyta</taxon>
        <taxon>Tracheophyta</taxon>
        <taxon>Polypodiopsida</taxon>
        <taxon>Polypodiidae</taxon>
        <taxon>Polypodiales</taxon>
        <taxon>Pteridineae</taxon>
        <taxon>Pteridaceae</taxon>
        <taxon>Parkerioideae</taxon>
        <taxon>Ceratopteris</taxon>
    </lineage>
</organism>
<keyword evidence="2" id="KW-1185">Reference proteome</keyword>
<proteinExistence type="predicted"/>
<accession>A0A8T2ST21</accession>
<gene>
    <name evidence="1" type="ORF">KP509_18G085600</name>
</gene>
<dbReference type="EMBL" id="CM035423">
    <property type="protein sequence ID" value="KAH7366566.1"/>
    <property type="molecule type" value="Genomic_DNA"/>
</dbReference>
<comment type="caution">
    <text evidence="1">The sequence shown here is derived from an EMBL/GenBank/DDBJ whole genome shotgun (WGS) entry which is preliminary data.</text>
</comment>
<protein>
    <submittedName>
        <fullName evidence="1">Uncharacterized protein</fullName>
    </submittedName>
</protein>
<evidence type="ECO:0000313" key="1">
    <source>
        <dbReference type="EMBL" id="KAH7366566.1"/>
    </source>
</evidence>
<evidence type="ECO:0000313" key="2">
    <source>
        <dbReference type="Proteomes" id="UP000825935"/>
    </source>
</evidence>